<evidence type="ECO:0000313" key="2">
    <source>
        <dbReference type="EMBL" id="KPW66220.1"/>
    </source>
</evidence>
<protein>
    <submittedName>
        <fullName evidence="2">Uncharacterized protein</fullName>
    </submittedName>
</protein>
<reference evidence="3 5" key="2">
    <citation type="submission" date="2018-08" db="EMBL/GenBank/DDBJ databases">
        <title>Recombination of ecologically and evolutionarily significant loci maintains genetic cohesion in the Pseudomonas syringae species complex.</title>
        <authorList>
            <person name="Dillon M."/>
            <person name="Thakur S."/>
            <person name="Almeida R.N.D."/>
            <person name="Weir B.S."/>
            <person name="Guttman D.S."/>
        </authorList>
    </citation>
    <scope>NUCLEOTIDE SEQUENCE [LARGE SCALE GENOMIC DNA]</scope>
    <source>
        <strain evidence="3 5">ICMP 2821</strain>
    </source>
</reference>
<dbReference type="PATRIC" id="fig|86840.3.peg.5123"/>
<comment type="caution">
    <text evidence="2">The sequence shown here is derived from an EMBL/GenBank/DDBJ whole genome shotgun (WGS) entry which is preliminary data.</text>
</comment>
<keyword evidence="1" id="KW-0812">Transmembrane</keyword>
<dbReference type="AlphaFoldDB" id="A0A0P9L9S9"/>
<gene>
    <name evidence="2" type="ORF">ALO81_03530</name>
    <name evidence="3" type="ORF">ALQ64_03863</name>
</gene>
<feature type="transmembrane region" description="Helical" evidence="1">
    <location>
        <begin position="6"/>
        <end position="27"/>
    </location>
</feature>
<name>A0A0P9L9S9_PSECA</name>
<dbReference type="Proteomes" id="UP000281372">
    <property type="component" value="Unassembled WGS sequence"/>
</dbReference>
<organism evidence="2 4">
    <name type="scientific">Pseudomonas cannabina</name>
    <dbReference type="NCBI Taxonomy" id="86840"/>
    <lineage>
        <taxon>Bacteria</taxon>
        <taxon>Pseudomonadati</taxon>
        <taxon>Pseudomonadota</taxon>
        <taxon>Gammaproteobacteria</taxon>
        <taxon>Pseudomonadales</taxon>
        <taxon>Pseudomonadaceae</taxon>
        <taxon>Pseudomonas</taxon>
    </lineage>
</organism>
<accession>A0A0P9L9S9</accession>
<evidence type="ECO:0000256" key="1">
    <source>
        <dbReference type="SAM" id="Phobius"/>
    </source>
</evidence>
<sequence>MSHEMAGIAILMFMFFSVGGVGLYASWPDLKRAIQSRH</sequence>
<dbReference type="EMBL" id="LJPX01000563">
    <property type="protein sequence ID" value="KPW66220.1"/>
    <property type="molecule type" value="Genomic_DNA"/>
</dbReference>
<keyword evidence="1" id="KW-1133">Transmembrane helix</keyword>
<evidence type="ECO:0000313" key="5">
    <source>
        <dbReference type="Proteomes" id="UP000281372"/>
    </source>
</evidence>
<evidence type="ECO:0000313" key="3">
    <source>
        <dbReference type="EMBL" id="RMN27317.1"/>
    </source>
</evidence>
<proteinExistence type="predicted"/>
<dbReference type="EMBL" id="RBOW01000602">
    <property type="protein sequence ID" value="RMN27317.1"/>
    <property type="molecule type" value="Genomic_DNA"/>
</dbReference>
<keyword evidence="1" id="KW-0472">Membrane</keyword>
<reference evidence="2 4" key="1">
    <citation type="submission" date="2015-09" db="EMBL/GenBank/DDBJ databases">
        <title>Genome announcement of multiple Pseudomonas syringae strains.</title>
        <authorList>
            <person name="Thakur S."/>
            <person name="Wang P.W."/>
            <person name="Gong Y."/>
            <person name="Weir B.S."/>
            <person name="Guttman D.S."/>
        </authorList>
    </citation>
    <scope>NUCLEOTIDE SEQUENCE [LARGE SCALE GENOMIC DNA]</scope>
    <source>
        <strain evidence="2 4">ICMP2823</strain>
    </source>
</reference>
<evidence type="ECO:0000313" key="4">
    <source>
        <dbReference type="Proteomes" id="UP000050564"/>
    </source>
</evidence>
<dbReference type="Proteomes" id="UP000050564">
    <property type="component" value="Unassembled WGS sequence"/>
</dbReference>